<feature type="compositionally biased region" description="Basic and acidic residues" evidence="1">
    <location>
        <begin position="371"/>
        <end position="381"/>
    </location>
</feature>
<dbReference type="Proteomes" id="UP000452235">
    <property type="component" value="Unassembled WGS sequence"/>
</dbReference>
<evidence type="ECO:0000256" key="1">
    <source>
        <dbReference type="SAM" id="MobiDB-lite"/>
    </source>
</evidence>
<feature type="signal peptide" evidence="2">
    <location>
        <begin position="1"/>
        <end position="23"/>
    </location>
</feature>
<feature type="chain" id="PRO_5043422473" evidence="2">
    <location>
        <begin position="24"/>
        <end position="406"/>
    </location>
</feature>
<dbReference type="OrthoDB" id="5332384at2759"/>
<protein>
    <submittedName>
        <fullName evidence="3">Uncharacterized protein</fullName>
    </submittedName>
</protein>
<sequence length="406" mass="42658">MSCSTKAFLLFVSFLATVQWGSTLKVAQTFYGFPDNDPSGPGILLDCGRGHEASGTGTFDDPLTFATAPGSFEDCEVIYDPTLKKYLIHEDYCQSCATEWTSGIWHIDVWVGQKNYNGAGDQINCENKLTSPPQKYVVRNPDPDLPVDTTPLYEPGRFCKADQAGYYLNLYEYNEQDFTKQAFANPGGTRKGIGKQSSSAPNPPANPAPVNPPPPIPAPANPPANVPPIHPPAANPPPANPLPASVPPANPPPVNVPLVNIPPANPPTVHIPPPSPPSPPSGNIPPASIPPSGAPPAAIPASAPPAVPPAVPPVKIPVSVPPPVNTPPPKLPPIIDPPVSALSAKYATATDTAVQTSSTQDCVYQTSTEQVSHKGSDDGQWAKDSAGGDNANRRYHMGKCDADNDE</sequence>
<dbReference type="EMBL" id="BLJY01000006">
    <property type="protein sequence ID" value="GFF16752.1"/>
    <property type="molecule type" value="Genomic_DNA"/>
</dbReference>
<feature type="region of interest" description="Disordered" evidence="1">
    <location>
        <begin position="182"/>
        <end position="246"/>
    </location>
</feature>
<organism evidence="3 4">
    <name type="scientific">Aspergillus terreus</name>
    <dbReference type="NCBI Taxonomy" id="33178"/>
    <lineage>
        <taxon>Eukaryota</taxon>
        <taxon>Fungi</taxon>
        <taxon>Dikarya</taxon>
        <taxon>Ascomycota</taxon>
        <taxon>Pezizomycotina</taxon>
        <taxon>Eurotiomycetes</taxon>
        <taxon>Eurotiomycetidae</taxon>
        <taxon>Eurotiales</taxon>
        <taxon>Aspergillaceae</taxon>
        <taxon>Aspergillus</taxon>
        <taxon>Aspergillus subgen. Circumdati</taxon>
    </lineage>
</organism>
<keyword evidence="4" id="KW-1185">Reference proteome</keyword>
<gene>
    <name evidence="3" type="ORF">ATEIFO6365_0006008900</name>
</gene>
<feature type="region of interest" description="Disordered" evidence="1">
    <location>
        <begin position="355"/>
        <end position="406"/>
    </location>
</feature>
<dbReference type="VEuPathDB" id="FungiDB:ATEG_02880"/>
<dbReference type="AlphaFoldDB" id="A0A5M3YX57"/>
<evidence type="ECO:0000256" key="2">
    <source>
        <dbReference type="SAM" id="SignalP"/>
    </source>
</evidence>
<dbReference type="PRINTS" id="PR01217">
    <property type="entry name" value="PRICHEXTENSN"/>
</dbReference>
<feature type="compositionally biased region" description="Polar residues" evidence="1">
    <location>
        <begin position="355"/>
        <end position="370"/>
    </location>
</feature>
<keyword evidence="2" id="KW-0732">Signal</keyword>
<comment type="caution">
    <text evidence="3">The sequence shown here is derived from an EMBL/GenBank/DDBJ whole genome shotgun (WGS) entry which is preliminary data.</text>
</comment>
<feature type="compositionally biased region" description="Pro residues" evidence="1">
    <location>
        <begin position="201"/>
        <end position="246"/>
    </location>
</feature>
<name>A0A5M3YX57_ASPTE</name>
<proteinExistence type="predicted"/>
<feature type="region of interest" description="Disordered" evidence="1">
    <location>
        <begin position="265"/>
        <end position="311"/>
    </location>
</feature>
<evidence type="ECO:0000313" key="4">
    <source>
        <dbReference type="Proteomes" id="UP000452235"/>
    </source>
</evidence>
<accession>A0A5M3YX57</accession>
<reference evidence="3 4" key="1">
    <citation type="submission" date="2020-01" db="EMBL/GenBank/DDBJ databases">
        <title>Aspergillus terreus IFO 6365 whole genome shotgun sequence.</title>
        <authorList>
            <person name="Kanamasa S."/>
            <person name="Takahashi H."/>
        </authorList>
    </citation>
    <scope>NUCLEOTIDE SEQUENCE [LARGE SCALE GENOMIC DNA]</scope>
    <source>
        <strain evidence="3 4">IFO 6365</strain>
    </source>
</reference>
<evidence type="ECO:0000313" key="3">
    <source>
        <dbReference type="EMBL" id="GFF16752.1"/>
    </source>
</evidence>